<proteinExistence type="predicted"/>
<evidence type="ECO:0000313" key="1">
    <source>
        <dbReference type="EnsemblPlants" id="OB04G28700.1"/>
    </source>
</evidence>
<dbReference type="Proteomes" id="UP000006038">
    <property type="component" value="Chromosome 4"/>
</dbReference>
<organism evidence="1">
    <name type="scientific">Oryza brachyantha</name>
    <name type="common">malo sina</name>
    <dbReference type="NCBI Taxonomy" id="4533"/>
    <lineage>
        <taxon>Eukaryota</taxon>
        <taxon>Viridiplantae</taxon>
        <taxon>Streptophyta</taxon>
        <taxon>Embryophyta</taxon>
        <taxon>Tracheophyta</taxon>
        <taxon>Spermatophyta</taxon>
        <taxon>Magnoliopsida</taxon>
        <taxon>Liliopsida</taxon>
        <taxon>Poales</taxon>
        <taxon>Poaceae</taxon>
        <taxon>BOP clade</taxon>
        <taxon>Oryzoideae</taxon>
        <taxon>Oryzeae</taxon>
        <taxon>Oryzinae</taxon>
        <taxon>Oryza</taxon>
    </lineage>
</organism>
<dbReference type="Gramene" id="OB04G28700.1">
    <property type="protein sequence ID" value="OB04G28700.1"/>
    <property type="gene ID" value="OB04G28700"/>
</dbReference>
<reference evidence="1" key="2">
    <citation type="submission" date="2013-04" db="UniProtKB">
        <authorList>
            <consortium name="EnsemblPlants"/>
        </authorList>
    </citation>
    <scope>IDENTIFICATION</scope>
</reference>
<protein>
    <submittedName>
        <fullName evidence="1">Uncharacterized protein</fullName>
    </submittedName>
</protein>
<reference evidence="1" key="1">
    <citation type="journal article" date="2013" name="Nat. Commun.">
        <title>Whole-genome sequencing of Oryza brachyantha reveals mechanisms underlying Oryza genome evolution.</title>
        <authorList>
            <person name="Chen J."/>
            <person name="Huang Q."/>
            <person name="Gao D."/>
            <person name="Wang J."/>
            <person name="Lang Y."/>
            <person name="Liu T."/>
            <person name="Li B."/>
            <person name="Bai Z."/>
            <person name="Luis Goicoechea J."/>
            <person name="Liang C."/>
            <person name="Chen C."/>
            <person name="Zhang W."/>
            <person name="Sun S."/>
            <person name="Liao Y."/>
            <person name="Zhang X."/>
            <person name="Yang L."/>
            <person name="Song C."/>
            <person name="Wang M."/>
            <person name="Shi J."/>
            <person name="Liu G."/>
            <person name="Liu J."/>
            <person name="Zhou H."/>
            <person name="Zhou W."/>
            <person name="Yu Q."/>
            <person name="An N."/>
            <person name="Chen Y."/>
            <person name="Cai Q."/>
            <person name="Wang B."/>
            <person name="Liu B."/>
            <person name="Min J."/>
            <person name="Huang Y."/>
            <person name="Wu H."/>
            <person name="Li Z."/>
            <person name="Zhang Y."/>
            <person name="Yin Y."/>
            <person name="Song W."/>
            <person name="Jiang J."/>
            <person name="Jackson S.A."/>
            <person name="Wing R.A."/>
            <person name="Wang J."/>
            <person name="Chen M."/>
        </authorList>
    </citation>
    <scope>NUCLEOTIDE SEQUENCE [LARGE SCALE GENOMIC DNA]</scope>
    <source>
        <strain evidence="1">cv. IRGC 101232</strain>
    </source>
</reference>
<keyword evidence="2" id="KW-1185">Reference proteome</keyword>
<evidence type="ECO:0000313" key="2">
    <source>
        <dbReference type="Proteomes" id="UP000006038"/>
    </source>
</evidence>
<dbReference type="HOGENOM" id="CLU_2747565_0_0_1"/>
<accession>J3M0E5</accession>
<name>J3M0E5_ORYBR</name>
<sequence>MFGWCCHCCSLWERTFSFGAPRGSCLPACLKMKRTRNIELHIQHPFPFNQLLATQGLICTHAPAHKTKDHF</sequence>
<dbReference type="AlphaFoldDB" id="J3M0E5"/>
<dbReference type="EnsemblPlants" id="OB04G28700.1">
    <property type="protein sequence ID" value="OB04G28700.1"/>
    <property type="gene ID" value="OB04G28700"/>
</dbReference>